<keyword evidence="4" id="KW-1185">Reference proteome</keyword>
<organism evidence="3 4">
    <name type="scientific">Nitrosomonas mobilis</name>
    <dbReference type="NCBI Taxonomy" id="51642"/>
    <lineage>
        <taxon>Bacteria</taxon>
        <taxon>Pseudomonadati</taxon>
        <taxon>Pseudomonadota</taxon>
        <taxon>Betaproteobacteria</taxon>
        <taxon>Nitrosomonadales</taxon>
        <taxon>Nitrosomonadaceae</taxon>
        <taxon>Nitrosomonas</taxon>
    </lineage>
</organism>
<protein>
    <submittedName>
        <fullName evidence="3">Sugar transferase, PEP-CTERM/EpsH1 system associated</fullName>
    </submittedName>
</protein>
<dbReference type="Proteomes" id="UP000198729">
    <property type="component" value="Unassembled WGS sequence"/>
</dbReference>
<dbReference type="InterPro" id="IPR028098">
    <property type="entry name" value="Glyco_trans_4-like_N"/>
</dbReference>
<dbReference type="Pfam" id="PF13439">
    <property type="entry name" value="Glyco_transf_4"/>
    <property type="match status" value="1"/>
</dbReference>
<evidence type="ECO:0000313" key="4">
    <source>
        <dbReference type="Proteomes" id="UP000198729"/>
    </source>
</evidence>
<dbReference type="STRING" id="51642.NSMM_110014"/>
<dbReference type="Pfam" id="PF00534">
    <property type="entry name" value="Glycos_transf_1"/>
    <property type="match status" value="1"/>
</dbReference>
<reference evidence="3 4" key="1">
    <citation type="submission" date="2016-10" db="EMBL/GenBank/DDBJ databases">
        <authorList>
            <person name="de Groot N.N."/>
        </authorList>
    </citation>
    <scope>NUCLEOTIDE SEQUENCE [LARGE SCALE GENOMIC DNA]</scope>
    <source>
        <strain evidence="3">1</strain>
    </source>
</reference>
<accession>A0A1G5SAH5</accession>
<evidence type="ECO:0000259" key="2">
    <source>
        <dbReference type="Pfam" id="PF13439"/>
    </source>
</evidence>
<dbReference type="OrthoDB" id="9775208at2"/>
<dbReference type="InterPro" id="IPR017522">
    <property type="entry name" value="Sugar_tfrase_PEP-CTERM_Stp2"/>
</dbReference>
<name>A0A1G5SAH5_9PROT</name>
<evidence type="ECO:0000313" key="3">
    <source>
        <dbReference type="EMBL" id="SCZ84205.1"/>
    </source>
</evidence>
<dbReference type="EMBL" id="FMWO01000013">
    <property type="protein sequence ID" value="SCZ84205.1"/>
    <property type="molecule type" value="Genomic_DNA"/>
</dbReference>
<dbReference type="InterPro" id="IPR001296">
    <property type="entry name" value="Glyco_trans_1"/>
</dbReference>
<dbReference type="Gene3D" id="3.40.50.2000">
    <property type="entry name" value="Glycogen Phosphorylase B"/>
    <property type="match status" value="2"/>
</dbReference>
<gene>
    <name evidence="3" type="ORF">NSMM_110014</name>
</gene>
<dbReference type="PANTHER" id="PTHR12526">
    <property type="entry name" value="GLYCOSYLTRANSFERASE"/>
    <property type="match status" value="1"/>
</dbReference>
<feature type="domain" description="Glycosyl transferase family 1" evidence="1">
    <location>
        <begin position="197"/>
        <end position="355"/>
    </location>
</feature>
<keyword evidence="3" id="KW-0808">Transferase</keyword>
<proteinExistence type="predicted"/>
<dbReference type="SUPFAM" id="SSF53756">
    <property type="entry name" value="UDP-Glycosyltransferase/glycogen phosphorylase"/>
    <property type="match status" value="1"/>
</dbReference>
<dbReference type="AlphaFoldDB" id="A0A1G5SAH5"/>
<dbReference type="RefSeq" id="WP_090283508.1">
    <property type="nucleotide sequence ID" value="NZ_FMWO01000013.1"/>
</dbReference>
<sequence>MPETIPLILHVIHHLRIGGLENGLVNLINKMPGSVYRHAIVCVEDFSDFRDRIQPQNIDVIALHRSRVGVWKMQRELYTLCRRLRPAIIHTRNQSGLDALLPAWLARVPCRIHSEHGWDVDNIDGKKRKPALLRRLHAPLVHRYITVSRHLANYLATEVGIDDRRITQIYNGVDTEKFHPVKNKALDLLPPDFQERDRVIIGTVGRIQAVKDQATLLRAFAALLVKYPDLSARARLIIVGDGPLLADLRQLACNLLIADLTWFAGTQENIPDWLRLMDLFVLPSLNEGISNTLLEAMASGIPVIATHVGGNPELVEAERNGDFFACGDQSALLTLLNRYVQDRELRLAHGEASREITLQRFSMSTMLKEYQQVYDQLRQES</sequence>
<evidence type="ECO:0000259" key="1">
    <source>
        <dbReference type="Pfam" id="PF00534"/>
    </source>
</evidence>
<feature type="domain" description="Glycosyltransferase subfamily 4-like N-terminal" evidence="2">
    <location>
        <begin position="17"/>
        <end position="177"/>
    </location>
</feature>
<dbReference type="NCBIfam" id="TIGR03088">
    <property type="entry name" value="stp2"/>
    <property type="match status" value="1"/>
</dbReference>
<dbReference type="PANTHER" id="PTHR12526:SF630">
    <property type="entry name" value="GLYCOSYLTRANSFERASE"/>
    <property type="match status" value="1"/>
</dbReference>
<dbReference type="GO" id="GO:0016757">
    <property type="term" value="F:glycosyltransferase activity"/>
    <property type="evidence" value="ECO:0007669"/>
    <property type="project" value="UniProtKB-ARBA"/>
</dbReference>